<evidence type="ECO:0000313" key="6">
    <source>
        <dbReference type="Proteomes" id="UP000189310"/>
    </source>
</evidence>
<dbReference type="PANTHER" id="PTHR38834">
    <property type="entry name" value="PERIPLASMIC SUBSTRATE BINDING PROTEIN FAMILY 3"/>
    <property type="match status" value="1"/>
</dbReference>
<proteinExistence type="predicted"/>
<dbReference type="SUPFAM" id="SSF53850">
    <property type="entry name" value="Periplasmic binding protein-like II"/>
    <property type="match status" value="1"/>
</dbReference>
<dbReference type="Proteomes" id="UP000183046">
    <property type="component" value="Unassembled WGS sequence"/>
</dbReference>
<reference evidence="4" key="1">
    <citation type="submission" date="2016-10" db="EMBL/GenBank/DDBJ databases">
        <authorList>
            <person name="Varghese N."/>
            <person name="Submissions S."/>
        </authorList>
    </citation>
    <scope>NUCLEOTIDE SEQUENCE</scope>
    <source>
        <strain evidence="4">DSM 15758</strain>
    </source>
</reference>
<dbReference type="PANTHER" id="PTHR38834:SF3">
    <property type="entry name" value="SOLUTE-BINDING PROTEIN FAMILY 3_N-TERMINAL DOMAIN-CONTAINING PROTEIN"/>
    <property type="match status" value="1"/>
</dbReference>
<gene>
    <name evidence="3" type="ORF">BVL52_01615</name>
    <name evidence="4" type="ORF">SAMN05216279_107101</name>
</gene>
<reference evidence="3 6" key="3">
    <citation type="submission" date="2017-01" db="EMBL/GenBank/DDBJ databases">
        <title>Pseudomonas psychrotolerans genome sequencing and assembly.</title>
        <authorList>
            <person name="Vyas B."/>
            <person name="Mayilraj S."/>
        </authorList>
    </citation>
    <scope>NUCLEOTIDE SEQUENCE [LARGE SCALE GENOMIC DNA]</scope>
    <source>
        <strain evidence="3 6">SDS18</strain>
    </source>
</reference>
<dbReference type="eggNOG" id="COG0834">
    <property type="taxonomic scope" value="Bacteria"/>
</dbReference>
<feature type="signal peptide" evidence="1">
    <location>
        <begin position="1"/>
        <end position="21"/>
    </location>
</feature>
<sequence>MRKGIWACLAGLLLVSTTAVRAELPAGYQLTLLTENFPPYNFSVDGKNFAREGELKGIAVDMVREMCQRAGISYNLTLRFPWERIYGMALDQPDHGVFVTARLPEREGLFKWVGPIGPDDWVLLGRADSHLQLRSLDDVRKQQLKIGAYKGDAIAESLAQQGFQPDLALRDQENVQRLVKGQIDVWATGDPAGRYLARQEDVTGLKMLLRFNSGELFLALNKQTPDEVVQKLQKALDEMRQSGAVQTIFNRYL</sequence>
<keyword evidence="6" id="KW-1185">Reference proteome</keyword>
<feature type="chain" id="PRO_5043144923" evidence="1">
    <location>
        <begin position="22"/>
        <end position="253"/>
    </location>
</feature>
<dbReference type="AlphaFoldDB" id="A0A1G5NRW8"/>
<evidence type="ECO:0000259" key="2">
    <source>
        <dbReference type="SMART" id="SM00062"/>
    </source>
</evidence>
<dbReference type="Gene3D" id="3.40.190.10">
    <property type="entry name" value="Periplasmic binding protein-like II"/>
    <property type="match status" value="2"/>
</dbReference>
<dbReference type="Pfam" id="PF00497">
    <property type="entry name" value="SBP_bac_3"/>
    <property type="match status" value="1"/>
</dbReference>
<dbReference type="InterPro" id="IPR001638">
    <property type="entry name" value="Solute-binding_3/MltF_N"/>
</dbReference>
<evidence type="ECO:0000313" key="3">
    <source>
        <dbReference type="EMBL" id="ONN72501.1"/>
    </source>
</evidence>
<protein>
    <submittedName>
        <fullName evidence="3">Amino acid ABC transporter substrate-binding protein</fullName>
    </submittedName>
    <submittedName>
        <fullName evidence="4">Polar amino acid transport system substrate-binding protein</fullName>
    </submittedName>
</protein>
<dbReference type="STRING" id="237610.BJP27_12545"/>
<accession>A0A1G5NRW8</accession>
<evidence type="ECO:0000313" key="5">
    <source>
        <dbReference type="Proteomes" id="UP000183046"/>
    </source>
</evidence>
<dbReference type="GeneID" id="57558826"/>
<dbReference type="SMART" id="SM00062">
    <property type="entry name" value="PBPb"/>
    <property type="match status" value="1"/>
</dbReference>
<reference evidence="5" key="2">
    <citation type="submission" date="2016-10" db="EMBL/GenBank/DDBJ databases">
        <authorList>
            <person name="de Groot N.N."/>
        </authorList>
    </citation>
    <scope>NUCLEOTIDE SEQUENCE [LARGE SCALE GENOMIC DNA]</scope>
    <source>
        <strain evidence="5">DSM 15758</strain>
    </source>
</reference>
<feature type="domain" description="Solute-binding protein family 3/N-terminal" evidence="2">
    <location>
        <begin position="29"/>
        <end position="253"/>
    </location>
</feature>
<dbReference type="RefSeq" id="WP_027600694.1">
    <property type="nucleotide sequence ID" value="NZ_CP044074.1"/>
</dbReference>
<evidence type="ECO:0000256" key="1">
    <source>
        <dbReference type="SAM" id="SignalP"/>
    </source>
</evidence>
<evidence type="ECO:0000313" key="4">
    <source>
        <dbReference type="EMBL" id="SCZ39738.1"/>
    </source>
</evidence>
<dbReference type="OrthoDB" id="8587856at2"/>
<keyword evidence="1" id="KW-0732">Signal</keyword>
<dbReference type="EMBL" id="FMWB01000007">
    <property type="protein sequence ID" value="SCZ39738.1"/>
    <property type="molecule type" value="Genomic_DNA"/>
</dbReference>
<dbReference type="Proteomes" id="UP000189310">
    <property type="component" value="Unassembled WGS sequence"/>
</dbReference>
<name>A0A1G5NRW8_9PSED</name>
<dbReference type="EMBL" id="MTLN01000002">
    <property type="protein sequence ID" value="ONN72501.1"/>
    <property type="molecule type" value="Genomic_DNA"/>
</dbReference>
<comment type="caution">
    <text evidence="4">The sequence shown here is derived from an EMBL/GenBank/DDBJ whole genome shotgun (WGS) entry which is preliminary data.</text>
</comment>
<organism evidence="4 5">
    <name type="scientific">Pseudomonas oryzihabitans</name>
    <dbReference type="NCBI Taxonomy" id="47885"/>
    <lineage>
        <taxon>Bacteria</taxon>
        <taxon>Pseudomonadati</taxon>
        <taxon>Pseudomonadota</taxon>
        <taxon>Gammaproteobacteria</taxon>
        <taxon>Pseudomonadales</taxon>
        <taxon>Pseudomonadaceae</taxon>
        <taxon>Pseudomonas</taxon>
    </lineage>
</organism>